<comment type="caution">
    <text evidence="1">The sequence shown here is derived from an EMBL/GenBank/DDBJ whole genome shotgun (WGS) entry which is preliminary data.</text>
</comment>
<gene>
    <name evidence="1" type="ORF">EVOR1521_LOCUS26482</name>
</gene>
<sequence length="94" mass="9818">MVVGKEFSASLATSTARGLHWTLAISMLRTLQLHQLTPGSGSLASAGSACDRGLQWAQTLALLRGARGKGVQPSLMLYGTTVSVPSSASQNTRF</sequence>
<organism evidence="1 2">
    <name type="scientific">Effrenium voratum</name>
    <dbReference type="NCBI Taxonomy" id="2562239"/>
    <lineage>
        <taxon>Eukaryota</taxon>
        <taxon>Sar</taxon>
        <taxon>Alveolata</taxon>
        <taxon>Dinophyceae</taxon>
        <taxon>Suessiales</taxon>
        <taxon>Symbiodiniaceae</taxon>
        <taxon>Effrenium</taxon>
    </lineage>
</organism>
<protein>
    <submittedName>
        <fullName evidence="1">Uncharacterized protein</fullName>
    </submittedName>
</protein>
<keyword evidence="2" id="KW-1185">Reference proteome</keyword>
<evidence type="ECO:0000313" key="1">
    <source>
        <dbReference type="EMBL" id="CAJ1403919.1"/>
    </source>
</evidence>
<reference evidence="1" key="1">
    <citation type="submission" date="2023-08" db="EMBL/GenBank/DDBJ databases">
        <authorList>
            <person name="Chen Y."/>
            <person name="Shah S."/>
            <person name="Dougan E. K."/>
            <person name="Thang M."/>
            <person name="Chan C."/>
        </authorList>
    </citation>
    <scope>NUCLEOTIDE SEQUENCE</scope>
</reference>
<proteinExistence type="predicted"/>
<name>A0AA36JDY8_9DINO</name>
<dbReference type="EMBL" id="CAUJNA010003516">
    <property type="protein sequence ID" value="CAJ1403919.1"/>
    <property type="molecule type" value="Genomic_DNA"/>
</dbReference>
<accession>A0AA36JDY8</accession>
<dbReference type="AlphaFoldDB" id="A0AA36JDY8"/>
<evidence type="ECO:0000313" key="2">
    <source>
        <dbReference type="Proteomes" id="UP001178507"/>
    </source>
</evidence>
<dbReference type="Proteomes" id="UP001178507">
    <property type="component" value="Unassembled WGS sequence"/>
</dbReference>